<gene>
    <name evidence="1" type="ordered locus">M1425_0321</name>
</gene>
<organism evidence="1 2">
    <name type="scientific">Saccharolobus islandicus (strain M.14.25 / Kamchatka #1)</name>
    <name type="common">Sulfolobus islandicus</name>
    <dbReference type="NCBI Taxonomy" id="427317"/>
    <lineage>
        <taxon>Archaea</taxon>
        <taxon>Thermoproteota</taxon>
        <taxon>Thermoprotei</taxon>
        <taxon>Sulfolobales</taxon>
        <taxon>Sulfolobaceae</taxon>
        <taxon>Saccharolobus</taxon>
    </lineage>
</organism>
<evidence type="ECO:0000313" key="1">
    <source>
        <dbReference type="EMBL" id="ACP37206.1"/>
    </source>
</evidence>
<dbReference type="EMBL" id="CP001400">
    <property type="protein sequence ID" value="ACP37206.1"/>
    <property type="molecule type" value="Genomic_DNA"/>
</dbReference>
<sequence length="75" mass="8490">MGTIKFIFGKPVDEPFDRENEIRQLVEMVNRRQPTAIIGVRRIGKTSVILKGLKMVETPKVYLSAVLCGLLQFIS</sequence>
<dbReference type="PANTHER" id="PTHR34301">
    <property type="entry name" value="DNA-BINDING PROTEIN-RELATED"/>
    <property type="match status" value="1"/>
</dbReference>
<evidence type="ECO:0000313" key="2">
    <source>
        <dbReference type="Proteomes" id="UP000001350"/>
    </source>
</evidence>
<dbReference type="GeneID" id="84057862"/>
<dbReference type="Gene3D" id="3.40.50.300">
    <property type="entry name" value="P-loop containing nucleotide triphosphate hydrolases"/>
    <property type="match status" value="1"/>
</dbReference>
<name>C3MUH2_SACI4</name>
<accession>C3MUH2</accession>
<reference evidence="1 2" key="1">
    <citation type="journal article" date="2009" name="Proc. Natl. Acad. Sci. U.S.A.">
        <title>Biogeography of the Sulfolobus islandicus pan-genome.</title>
        <authorList>
            <person name="Reno M.L."/>
            <person name="Held N.L."/>
            <person name="Fields C.J."/>
            <person name="Burke P.V."/>
            <person name="Whitaker R.J."/>
        </authorList>
    </citation>
    <scope>NUCLEOTIDE SEQUENCE [LARGE SCALE GENOMIC DNA]</scope>
    <source>
        <strain evidence="2">M.14.25 / Kamchatka #1</strain>
    </source>
</reference>
<dbReference type="RefSeq" id="WP_012710483.1">
    <property type="nucleotide sequence ID" value="NC_012588.1"/>
</dbReference>
<dbReference type="SUPFAM" id="SSF52540">
    <property type="entry name" value="P-loop containing nucleoside triphosphate hydrolases"/>
    <property type="match status" value="1"/>
</dbReference>
<dbReference type="AlphaFoldDB" id="C3MUH2"/>
<dbReference type="InterPro" id="IPR027417">
    <property type="entry name" value="P-loop_NTPase"/>
</dbReference>
<dbReference type="PANTHER" id="PTHR34301:SF8">
    <property type="entry name" value="ATPASE DOMAIN-CONTAINING PROTEIN"/>
    <property type="match status" value="1"/>
</dbReference>
<evidence type="ECO:0008006" key="3">
    <source>
        <dbReference type="Google" id="ProtNLM"/>
    </source>
</evidence>
<proteinExistence type="predicted"/>
<dbReference type="KEGG" id="sia:M1425_0321"/>
<dbReference type="HOGENOM" id="CLU_2662539_0_0_2"/>
<protein>
    <recommendedName>
        <fullName evidence="3">ATP-binding protein</fullName>
    </recommendedName>
</protein>
<dbReference type="Proteomes" id="UP000001350">
    <property type="component" value="Chromosome"/>
</dbReference>